<evidence type="ECO:0000256" key="2">
    <source>
        <dbReference type="ARBA" id="ARBA00023145"/>
    </source>
</evidence>
<dbReference type="GO" id="GO:0004609">
    <property type="term" value="F:phosphatidylserine decarboxylase activity"/>
    <property type="evidence" value="ECO:0007669"/>
    <property type="project" value="InterPro"/>
</dbReference>
<reference evidence="6 9" key="2">
    <citation type="journal article" date="2023" name="Int. J. Syst. Evol. Microbiol.">
        <title>The observation of taxonomic boundaries for the 16SrII and 16SrXXV phytoplasmas using genome-based delimitation.</title>
        <authorList>
            <person name="Rodrigues Jardim B."/>
            <person name="Tran-Nguyen L.T.T."/>
            <person name="Gambley C."/>
            <person name="Al-Sadi A.M."/>
            <person name="Al-Subhi A.M."/>
            <person name="Foissac X."/>
            <person name="Salar P."/>
            <person name="Cai H."/>
            <person name="Yang J.Y."/>
            <person name="Davis R."/>
            <person name="Jones L."/>
            <person name="Rodoni B."/>
            <person name="Constable F.E."/>
        </authorList>
    </citation>
    <scope>NUCLEOTIDE SEQUENCE [LARGE SCALE GENOMIC DNA]</scope>
    <source>
        <strain evidence="6">BAWM-OMN-P75</strain>
    </source>
</reference>
<dbReference type="RefSeq" id="WP_078123001.1">
    <property type="nucleotide sequence ID" value="NZ_JAOSJG010000005.1"/>
</dbReference>
<dbReference type="GO" id="GO:0008654">
    <property type="term" value="P:phospholipid biosynthetic process"/>
    <property type="evidence" value="ECO:0007669"/>
    <property type="project" value="InterPro"/>
</dbReference>
<evidence type="ECO:0000313" key="6">
    <source>
        <dbReference type="EMBL" id="MEK0309024.1"/>
    </source>
</evidence>
<evidence type="ECO:0000256" key="1">
    <source>
        <dbReference type="ARBA" id="ARBA00022793"/>
    </source>
</evidence>
<evidence type="ECO:0000313" key="8">
    <source>
        <dbReference type="Proteomes" id="UP000189722"/>
    </source>
</evidence>
<gene>
    <name evidence="7" type="ORF">B2G44_01005</name>
    <name evidence="6" type="ORF">OC712_00785</name>
</gene>
<dbReference type="PANTHER" id="PTHR10067:SF17">
    <property type="entry name" value="PHOSPHATIDYLSERINE DECARBOXYLASE PROENZYME 2"/>
    <property type="match status" value="1"/>
</dbReference>
<keyword evidence="1" id="KW-0210">Decarboxylase</keyword>
<accession>A0A1S9M2I0</accession>
<dbReference type="Proteomes" id="UP000189722">
    <property type="component" value="Unassembled WGS sequence"/>
</dbReference>
<dbReference type="PANTHER" id="PTHR10067">
    <property type="entry name" value="PHOSPHATIDYLSERINE DECARBOXYLASE"/>
    <property type="match status" value="1"/>
</dbReference>
<proteinExistence type="predicted"/>
<dbReference type="STRING" id="180978.B2G44_01005"/>
<dbReference type="Pfam" id="PF02666">
    <property type="entry name" value="PS_Dcarbxylase"/>
    <property type="match status" value="1"/>
</dbReference>
<reference evidence="7 8" key="1">
    <citation type="submission" date="2017-02" db="EMBL/GenBank/DDBJ databases">
        <title>A draft genome of 'Candidatus Phytoplasma aurantifolia' the agent of the witches-broom disease of lime.</title>
        <authorList>
            <person name="Foissac X."/>
            <person name="Carle P."/>
        </authorList>
    </citation>
    <scope>NUCLEOTIDE SEQUENCE [LARGE SCALE GENOMIC DNA]</scope>
    <source>
        <strain evidence="7 8">WBDL</strain>
    </source>
</reference>
<dbReference type="InterPro" id="IPR003817">
    <property type="entry name" value="PS_Dcarbxylase"/>
</dbReference>
<dbReference type="Proteomes" id="UP001383392">
    <property type="component" value="Unassembled WGS sequence"/>
</dbReference>
<dbReference type="OrthoDB" id="9802030at2"/>
<evidence type="ECO:0000313" key="9">
    <source>
        <dbReference type="Proteomes" id="UP001383392"/>
    </source>
</evidence>
<dbReference type="AlphaFoldDB" id="A0A1S9M2I0"/>
<feature type="transmembrane region" description="Helical" evidence="5">
    <location>
        <begin position="35"/>
        <end position="53"/>
    </location>
</feature>
<keyword evidence="4" id="KW-0670">Pyruvate</keyword>
<keyword evidence="9" id="KW-1185">Reference proteome</keyword>
<evidence type="ECO:0000313" key="7">
    <source>
        <dbReference type="EMBL" id="OOP59293.1"/>
    </source>
</evidence>
<keyword evidence="5" id="KW-0812">Transmembrane</keyword>
<protein>
    <submittedName>
        <fullName evidence="7">Phosphatidylserine decarboxylase</fullName>
    </submittedName>
</protein>
<keyword evidence="3" id="KW-0456">Lyase</keyword>
<evidence type="ECO:0000256" key="4">
    <source>
        <dbReference type="ARBA" id="ARBA00023317"/>
    </source>
</evidence>
<comment type="caution">
    <text evidence="7">The sequence shown here is derived from an EMBL/GenBank/DDBJ whole genome shotgun (WGS) entry which is preliminary data.</text>
</comment>
<evidence type="ECO:0000256" key="3">
    <source>
        <dbReference type="ARBA" id="ARBA00023239"/>
    </source>
</evidence>
<dbReference type="EMBL" id="MWKN01000023">
    <property type="protein sequence ID" value="OOP59293.1"/>
    <property type="molecule type" value="Genomic_DNA"/>
</dbReference>
<sequence length="290" mass="34291">MNFLFRTNNKHKQVTSSWLQKFLYQDIQKKWWKRFLLRIFISHIFSKIFSFYLNSIFSRIHVKKIIIKNHINTSLFTQNSFKSYNDFFIRVYKKINFDASRLTFISPGEGQIRIFNINANSFFNIKNTSYHLNDLLKNDYLVQKYLNGFLVMLRLQIFDYHRYIFVDQGIQDEKHVKIKGRLHTVNPIAFKYFNVFSENSREYTILKTCNFGDIIQMEVGALLVGKINNHPICSFQKGQEKGFFSFGGSVIVLLIEPNKIKFNQLILNNSQIGVETKVNIGETIGFKLKN</sequence>
<dbReference type="EMBL" id="JAOSJG010000005">
    <property type="protein sequence ID" value="MEK0309024.1"/>
    <property type="molecule type" value="Genomic_DNA"/>
</dbReference>
<keyword evidence="5" id="KW-1133">Transmembrane helix</keyword>
<keyword evidence="5" id="KW-0472">Membrane</keyword>
<organism evidence="7 8">
    <name type="scientific">Candidatus Phytoplasma citri</name>
    <dbReference type="NCBI Taxonomy" id="180978"/>
    <lineage>
        <taxon>Bacteria</taxon>
        <taxon>Bacillati</taxon>
        <taxon>Mycoplasmatota</taxon>
        <taxon>Mollicutes</taxon>
        <taxon>Acholeplasmatales</taxon>
        <taxon>Acholeplasmataceae</taxon>
        <taxon>Candidatus Phytoplasma</taxon>
        <taxon>16SrII (Peanut WB group)</taxon>
    </lineage>
</organism>
<name>A0A1S9M2I0_9MOLU</name>
<evidence type="ECO:0000256" key="5">
    <source>
        <dbReference type="SAM" id="Phobius"/>
    </source>
</evidence>
<keyword evidence="2" id="KW-0865">Zymogen</keyword>